<dbReference type="Proteomes" id="UP000030302">
    <property type="component" value="Chromosome"/>
</dbReference>
<dbReference type="InterPro" id="IPR050832">
    <property type="entry name" value="Bact_Acetyltransf"/>
</dbReference>
<keyword evidence="2" id="KW-0012">Acyltransferase</keyword>
<evidence type="ECO:0000313" key="5">
    <source>
        <dbReference type="Proteomes" id="UP000030302"/>
    </source>
</evidence>
<dbReference type="InterPro" id="IPR016181">
    <property type="entry name" value="Acyl_CoA_acyltransferase"/>
</dbReference>
<dbReference type="InterPro" id="IPR000182">
    <property type="entry name" value="GNAT_dom"/>
</dbReference>
<dbReference type="KEGG" id="care:LT85_3078"/>
<dbReference type="HOGENOM" id="CLU_2449499_0_0_4"/>
<evidence type="ECO:0000256" key="1">
    <source>
        <dbReference type="ARBA" id="ARBA00022679"/>
    </source>
</evidence>
<dbReference type="Gene3D" id="3.40.630.30">
    <property type="match status" value="1"/>
</dbReference>
<dbReference type="PROSITE" id="PS51186">
    <property type="entry name" value="GNAT"/>
    <property type="match status" value="1"/>
</dbReference>
<dbReference type="STRING" id="279058.LT85_3078"/>
<feature type="domain" description="N-acetyltransferase" evidence="3">
    <location>
        <begin position="1"/>
        <end position="89"/>
    </location>
</feature>
<name>A0A0A1FCP9_9BURK</name>
<evidence type="ECO:0000256" key="2">
    <source>
        <dbReference type="ARBA" id="ARBA00023315"/>
    </source>
</evidence>
<dbReference type="Pfam" id="PF13508">
    <property type="entry name" value="Acetyltransf_7"/>
    <property type="match status" value="1"/>
</dbReference>
<evidence type="ECO:0000259" key="3">
    <source>
        <dbReference type="PROSITE" id="PS51186"/>
    </source>
</evidence>
<gene>
    <name evidence="4" type="ORF">LT85_3078</name>
</gene>
<organism evidence="4 5">
    <name type="scientific">Collimonas arenae</name>
    <dbReference type="NCBI Taxonomy" id="279058"/>
    <lineage>
        <taxon>Bacteria</taxon>
        <taxon>Pseudomonadati</taxon>
        <taxon>Pseudomonadota</taxon>
        <taxon>Betaproteobacteria</taxon>
        <taxon>Burkholderiales</taxon>
        <taxon>Oxalobacteraceae</taxon>
        <taxon>Collimonas</taxon>
    </lineage>
</organism>
<keyword evidence="5" id="KW-1185">Reference proteome</keyword>
<dbReference type="CDD" id="cd04301">
    <property type="entry name" value="NAT_SF"/>
    <property type="match status" value="1"/>
</dbReference>
<dbReference type="PANTHER" id="PTHR43877">
    <property type="entry name" value="AMINOALKYLPHOSPHONATE N-ACETYLTRANSFERASE-RELATED-RELATED"/>
    <property type="match status" value="1"/>
</dbReference>
<keyword evidence="1" id="KW-0808">Transferase</keyword>
<proteinExistence type="predicted"/>
<dbReference type="GO" id="GO:0016747">
    <property type="term" value="F:acyltransferase activity, transferring groups other than amino-acyl groups"/>
    <property type="evidence" value="ECO:0007669"/>
    <property type="project" value="InterPro"/>
</dbReference>
<evidence type="ECO:0000313" key="4">
    <source>
        <dbReference type="EMBL" id="AIY42236.1"/>
    </source>
</evidence>
<accession>A0A0A1FCP9</accession>
<sequence>MRLIASDGYAEVAALVVHAEYQRRGIGKLLLGWAGDWATASGYVRLRLRSGVHREKAHLFYEALGFEKSRASFAFERHLGQNRSEAVHE</sequence>
<reference evidence="5" key="1">
    <citation type="journal article" date="2014" name="Soil Biol. Biochem.">
        <title>Structure and function of bacterial communities in ageing soils: Insights from the Mendocino ecological staircase.</title>
        <authorList>
            <person name="Uroz S."/>
            <person name="Tech J.J."/>
            <person name="Sawaya N.A."/>
            <person name="Frey-Klett P."/>
            <person name="Leveau J.H.J."/>
        </authorList>
    </citation>
    <scope>NUCLEOTIDE SEQUENCE [LARGE SCALE GENOMIC DNA]</scope>
    <source>
        <strain evidence="5">Cal35</strain>
    </source>
</reference>
<dbReference type="SUPFAM" id="SSF55729">
    <property type="entry name" value="Acyl-CoA N-acyltransferases (Nat)"/>
    <property type="match status" value="1"/>
</dbReference>
<protein>
    <recommendedName>
        <fullName evidence="3">N-acetyltransferase domain-containing protein</fullName>
    </recommendedName>
</protein>
<dbReference type="EMBL" id="CP009962">
    <property type="protein sequence ID" value="AIY42236.1"/>
    <property type="molecule type" value="Genomic_DNA"/>
</dbReference>
<dbReference type="AlphaFoldDB" id="A0A0A1FCP9"/>